<dbReference type="EMBL" id="CP124755">
    <property type="protein sequence ID" value="WGZ90354.1"/>
    <property type="molecule type" value="Genomic_DNA"/>
</dbReference>
<evidence type="ECO:0000313" key="2">
    <source>
        <dbReference type="EMBL" id="WGZ90354.1"/>
    </source>
</evidence>
<proteinExistence type="predicted"/>
<sequence>MKNFFSLILGVFLGGFIVALLIPLAFDYSNRIDIARLLGELKPLQQQIEKGLYENNLQEQDIESINEYRDLLKNTHIDYLDVSKDGKIFVKASPHGEILIMIPKHLGNSIVWKCLGGSNKDVPVACRK</sequence>
<gene>
    <name evidence="2" type="ORF">QJT80_12805</name>
</gene>
<keyword evidence="1" id="KW-0472">Membrane</keyword>
<feature type="transmembrane region" description="Helical" evidence="1">
    <location>
        <begin position="6"/>
        <end position="26"/>
    </location>
</feature>
<evidence type="ECO:0000256" key="1">
    <source>
        <dbReference type="SAM" id="Phobius"/>
    </source>
</evidence>
<dbReference type="KEGG" id="tdu:QJT80_12805"/>
<organism evidence="2">
    <name type="scientific">Candidatus Thiocaldithrix dubininis</name>
    <dbReference type="NCBI Taxonomy" id="3080823"/>
    <lineage>
        <taxon>Bacteria</taxon>
        <taxon>Pseudomonadati</taxon>
        <taxon>Pseudomonadota</taxon>
        <taxon>Gammaproteobacteria</taxon>
        <taxon>Thiotrichales</taxon>
        <taxon>Thiotrichaceae</taxon>
        <taxon>Candidatus Thiocaldithrix</taxon>
    </lineage>
</organism>
<keyword evidence="1" id="KW-1133">Transmembrane helix</keyword>
<name>A0AA95H7I0_9GAMM</name>
<accession>A0AA95H7I0</accession>
<reference evidence="2" key="1">
    <citation type="journal article" date="2023" name="Int. J. Mol. Sci.">
        <title>Metagenomics Revealed a New Genus 'Candidatus Thiocaldithrix dubininis' gen. nov., sp. nov. and a New Species 'Candidatus Thiothrix putei' sp. nov. in the Family Thiotrichaceae, Some Members of Which Have Traits of Both Na+- and H+-Motive Energetics.</title>
        <authorList>
            <person name="Ravin N.V."/>
            <person name="Muntyan M.S."/>
            <person name="Smolyakov D.D."/>
            <person name="Rudenko T.S."/>
            <person name="Beletsky A.V."/>
            <person name="Mardanov A.V."/>
            <person name="Grabovich M.Y."/>
        </authorList>
    </citation>
    <scope>NUCLEOTIDE SEQUENCE</scope>
    <source>
        <strain evidence="2">GKL-01</strain>
    </source>
</reference>
<keyword evidence="1" id="KW-0812">Transmembrane</keyword>
<dbReference type="AlphaFoldDB" id="A0AA95H7I0"/>
<protein>
    <submittedName>
        <fullName evidence="2">LapA family protein</fullName>
    </submittedName>
</protein>
<reference evidence="2" key="2">
    <citation type="submission" date="2023-04" db="EMBL/GenBank/DDBJ databases">
        <authorList>
            <person name="Beletskiy A.V."/>
            <person name="Mardanov A.V."/>
            <person name="Ravin N.V."/>
        </authorList>
    </citation>
    <scope>NUCLEOTIDE SEQUENCE</scope>
    <source>
        <strain evidence="2">GKL-01</strain>
    </source>
</reference>
<dbReference type="Proteomes" id="UP001300672">
    <property type="component" value="Chromosome"/>
</dbReference>